<evidence type="ECO:0000256" key="3">
    <source>
        <dbReference type="SAM" id="SignalP"/>
    </source>
</evidence>
<dbReference type="PANTHER" id="PTHR35043">
    <property type="entry name" value="TRANSCRIPTION FACTOR DOMAIN-CONTAINING PROTEIN"/>
    <property type="match status" value="1"/>
</dbReference>
<feature type="signal peptide" evidence="3">
    <location>
        <begin position="1"/>
        <end position="21"/>
    </location>
</feature>
<feature type="transmembrane region" description="Helical" evidence="2">
    <location>
        <begin position="404"/>
        <end position="426"/>
    </location>
</feature>
<proteinExistence type="predicted"/>
<feature type="chain" id="PRO_5022996191" evidence="3">
    <location>
        <begin position="22"/>
        <end position="488"/>
    </location>
</feature>
<keyword evidence="2" id="KW-0812">Transmembrane</keyword>
<evidence type="ECO:0000313" key="4">
    <source>
        <dbReference type="EMBL" id="TXB96310.1"/>
    </source>
</evidence>
<accession>A0A5C6SFE1</accession>
<feature type="transmembrane region" description="Helical" evidence="2">
    <location>
        <begin position="438"/>
        <end position="465"/>
    </location>
</feature>
<evidence type="ECO:0000256" key="2">
    <source>
        <dbReference type="SAM" id="Phobius"/>
    </source>
</evidence>
<dbReference type="Proteomes" id="UP000321331">
    <property type="component" value="Unassembled WGS sequence"/>
</dbReference>
<keyword evidence="3" id="KW-0732">Signal</keyword>
<evidence type="ECO:0000313" key="5">
    <source>
        <dbReference type="Proteomes" id="UP000321331"/>
    </source>
</evidence>
<organism evidence="4 5">
    <name type="scientific">Fusarium oxysporum f. sp. cubense</name>
    <dbReference type="NCBI Taxonomy" id="61366"/>
    <lineage>
        <taxon>Eukaryota</taxon>
        <taxon>Fungi</taxon>
        <taxon>Dikarya</taxon>
        <taxon>Ascomycota</taxon>
        <taxon>Pezizomycotina</taxon>
        <taxon>Sordariomycetes</taxon>
        <taxon>Hypocreomycetidae</taxon>
        <taxon>Hypocreales</taxon>
        <taxon>Nectriaceae</taxon>
        <taxon>Fusarium</taxon>
        <taxon>Fusarium oxysporum species complex</taxon>
    </lineage>
</organism>
<protein>
    <submittedName>
        <fullName evidence="4">Uncharacterized protein</fullName>
    </submittedName>
</protein>
<feature type="region of interest" description="Disordered" evidence="1">
    <location>
        <begin position="198"/>
        <end position="217"/>
    </location>
</feature>
<keyword evidence="2" id="KW-1133">Transmembrane helix</keyword>
<keyword evidence="2" id="KW-0472">Membrane</keyword>
<sequence>MTTFAVQTLIISALFLGVAQAESNSTSGNTTMVGWVSPTPRRSTWGIIWSCLSIFIVCSWKCVHLNIPTHEEIQGEWHTMQLCRGFPDVSFWPKAPLRRKWRRKILWMTFIALAPEFGVALAAGQYIEARQDLKKFRQSLSSEAAQKYTMAHAFYVQMGGIVNYGPSPQSSTIEEDSARNLKLSNGVSDVAHPDSHAAFAPNQRSSSTAHGDPAPKMARSLSEVQPDMFRIPESDVKDLSKADVITKAFAIIQCTWLVVQSVSRVAHGYAISLLELATLAFIFCAFIMHMFWWNKPFDVESRRVVTSIGPNFKGPPNLSTLSMDDLTASNNALVWERVEDISGHTFWRLIAEMVDTTDPDFASRPYIDHLPSASLYIASITFSAIHLAAWNWEFPSAVVRSLWRWLNFGTLVVSFIPLVCIVLLTLDFQRESLELTFGITAVVILGMGLFTYVISRLVVLVLTFYCLSSMPENAYATLDWLAWVPHFS</sequence>
<feature type="transmembrane region" description="Helical" evidence="2">
    <location>
        <begin position="105"/>
        <end position="127"/>
    </location>
</feature>
<dbReference type="EMBL" id="VMNF01000015">
    <property type="protein sequence ID" value="TXB96310.1"/>
    <property type="molecule type" value="Genomic_DNA"/>
</dbReference>
<comment type="caution">
    <text evidence="4">The sequence shown here is derived from an EMBL/GenBank/DDBJ whole genome shotgun (WGS) entry which is preliminary data.</text>
</comment>
<feature type="transmembrane region" description="Helical" evidence="2">
    <location>
        <begin position="373"/>
        <end position="392"/>
    </location>
</feature>
<name>A0A5C6SFE1_FUSOC</name>
<dbReference type="PANTHER" id="PTHR35043:SF7">
    <property type="entry name" value="TRANSCRIPTION FACTOR DOMAIN-CONTAINING PROTEIN"/>
    <property type="match status" value="1"/>
</dbReference>
<reference evidence="4 5" key="1">
    <citation type="submission" date="2019-07" db="EMBL/GenBank/DDBJ databases">
        <title>The First High-Quality Draft Genome Sequence of the Causal Agent of the Current Panama Disease Epidemic.</title>
        <authorList>
            <person name="Warmington R.J."/>
            <person name="Kay W."/>
            <person name="Jeffries A."/>
            <person name="Bebber D."/>
            <person name="Moore K."/>
            <person name="Studholme D.J."/>
        </authorList>
    </citation>
    <scope>NUCLEOTIDE SEQUENCE [LARGE SCALE GENOMIC DNA]</scope>
    <source>
        <strain evidence="4 5">TR4</strain>
    </source>
</reference>
<gene>
    <name evidence="4" type="ORF">FocTR4_00015899</name>
</gene>
<dbReference type="AlphaFoldDB" id="A0A5C6SFE1"/>
<feature type="transmembrane region" description="Helical" evidence="2">
    <location>
        <begin position="269"/>
        <end position="293"/>
    </location>
</feature>
<evidence type="ECO:0000256" key="1">
    <source>
        <dbReference type="SAM" id="MobiDB-lite"/>
    </source>
</evidence>